<dbReference type="PANTHER" id="PTHR10907:SF47">
    <property type="entry name" value="REGUCALCIN"/>
    <property type="match status" value="1"/>
</dbReference>
<dbReference type="Pfam" id="PF08450">
    <property type="entry name" value="SGL"/>
    <property type="match status" value="1"/>
</dbReference>
<proteinExistence type="inferred from homology"/>
<evidence type="ECO:0000256" key="4">
    <source>
        <dbReference type="SAM" id="MobiDB-lite"/>
    </source>
</evidence>
<dbReference type="PANTHER" id="PTHR10907">
    <property type="entry name" value="REGUCALCIN"/>
    <property type="match status" value="1"/>
</dbReference>
<evidence type="ECO:0000256" key="2">
    <source>
        <dbReference type="PIRSR" id="PIRSR605511-1"/>
    </source>
</evidence>
<dbReference type="GO" id="GO:0004341">
    <property type="term" value="F:gluconolactonase activity"/>
    <property type="evidence" value="ECO:0007669"/>
    <property type="project" value="TreeGrafter"/>
</dbReference>
<dbReference type="STRING" id="1515439.SAMN06265784_1132"/>
<dbReference type="SUPFAM" id="SSF63829">
    <property type="entry name" value="Calcium-dependent phosphotriesterase"/>
    <property type="match status" value="1"/>
</dbReference>
<dbReference type="PRINTS" id="PR01790">
    <property type="entry name" value="SMP30FAMILY"/>
</dbReference>
<keyword evidence="3" id="KW-0479">Metal-binding</keyword>
<feature type="binding site" evidence="3">
    <location>
        <position position="144"/>
    </location>
    <ligand>
        <name>substrate</name>
    </ligand>
</feature>
<keyword evidence="3" id="KW-0862">Zinc</keyword>
<feature type="binding site" evidence="3">
    <location>
        <position position="227"/>
    </location>
    <ligand>
        <name>a divalent metal cation</name>
        <dbReference type="ChEBI" id="CHEBI:60240"/>
    </ligand>
</feature>
<feature type="binding site" evidence="3">
    <location>
        <position position="124"/>
    </location>
    <ligand>
        <name>substrate</name>
    </ligand>
</feature>
<dbReference type="EMBL" id="FXAT01000013">
    <property type="protein sequence ID" value="SMG59354.1"/>
    <property type="molecule type" value="Genomic_DNA"/>
</dbReference>
<dbReference type="Proteomes" id="UP000193228">
    <property type="component" value="Unassembled WGS sequence"/>
</dbReference>
<comment type="cofactor">
    <cofactor evidence="3">
        <name>Zn(2+)</name>
        <dbReference type="ChEBI" id="CHEBI:29105"/>
    </cofactor>
    <text evidence="3">Binds 1 divalent metal cation per subunit.</text>
</comment>
<dbReference type="InterPro" id="IPR013658">
    <property type="entry name" value="SGL"/>
</dbReference>
<dbReference type="GO" id="GO:0019853">
    <property type="term" value="P:L-ascorbic acid biosynthetic process"/>
    <property type="evidence" value="ECO:0007669"/>
    <property type="project" value="TreeGrafter"/>
</dbReference>
<sequence length="317" mass="33889">MSATANPTVERLEAAGPLPAATGESPVWRAAEQALYWVDIPAKKIVRARVEAGERTEWLLPEQVACIAFNRDSTVLAGCETGLFAVTLGDAPGSANTADTAGGEPLKATVRKLAAPEFPRAGMRFNDGRCDRQGRFWAGTMVQDMAAAIADGALYRFDANGVLSAPVVDALITQNGLGWSPDGTTMYLSDSHPLRRLIWAFDYDVESGEPRNRRVFADLHHYAGRPDGAAVDADGCYWICANDAGLLLRFTPQGKLDRQIAVPAVKPAMCAFGGRHLDTLFVTSIRPGNGASEHDGHVFAVRPGVSGLPEPEFAGQL</sequence>
<dbReference type="GO" id="GO:0005509">
    <property type="term" value="F:calcium ion binding"/>
    <property type="evidence" value="ECO:0007669"/>
    <property type="project" value="TreeGrafter"/>
</dbReference>
<evidence type="ECO:0000259" key="5">
    <source>
        <dbReference type="Pfam" id="PF08450"/>
    </source>
</evidence>
<feature type="active site" description="Proton donor/acceptor" evidence="2">
    <location>
        <position position="227"/>
    </location>
</feature>
<dbReference type="InterPro" id="IPR011042">
    <property type="entry name" value="6-blade_b-propeller_TolB-like"/>
</dbReference>
<dbReference type="RefSeq" id="WP_085488791.1">
    <property type="nucleotide sequence ID" value="NZ_FXAT01000013.1"/>
</dbReference>
<organism evidence="6 7">
    <name type="scientific">Paraburkholderia susongensis</name>
    <dbReference type="NCBI Taxonomy" id="1515439"/>
    <lineage>
        <taxon>Bacteria</taxon>
        <taxon>Pseudomonadati</taxon>
        <taxon>Pseudomonadota</taxon>
        <taxon>Betaproteobacteria</taxon>
        <taxon>Burkholderiales</taxon>
        <taxon>Burkholderiaceae</taxon>
        <taxon>Paraburkholderia</taxon>
    </lineage>
</organism>
<feature type="region of interest" description="Disordered" evidence="4">
    <location>
        <begin position="1"/>
        <end position="23"/>
    </location>
</feature>
<name>A0A1X7M0T3_9BURK</name>
<feature type="binding site" evidence="3">
    <location>
        <position position="175"/>
    </location>
    <ligand>
        <name>a divalent metal cation</name>
        <dbReference type="ChEBI" id="CHEBI:60240"/>
    </ligand>
</feature>
<feature type="domain" description="SMP-30/Gluconolactonase/LRE-like region" evidence="5">
    <location>
        <begin position="23"/>
        <end position="285"/>
    </location>
</feature>
<dbReference type="OrthoDB" id="9775406at2"/>
<evidence type="ECO:0000256" key="1">
    <source>
        <dbReference type="ARBA" id="ARBA00008853"/>
    </source>
</evidence>
<evidence type="ECO:0000313" key="6">
    <source>
        <dbReference type="EMBL" id="SMG59354.1"/>
    </source>
</evidence>
<dbReference type="Gene3D" id="2.120.10.30">
    <property type="entry name" value="TolB, C-terminal domain"/>
    <property type="match status" value="1"/>
</dbReference>
<feature type="binding site" evidence="3">
    <location>
        <position position="24"/>
    </location>
    <ligand>
        <name>a divalent metal cation</name>
        <dbReference type="ChEBI" id="CHEBI:60240"/>
    </ligand>
</feature>
<dbReference type="AlphaFoldDB" id="A0A1X7M0T3"/>
<reference evidence="7" key="1">
    <citation type="submission" date="2017-04" db="EMBL/GenBank/DDBJ databases">
        <authorList>
            <person name="Varghese N."/>
            <person name="Submissions S."/>
        </authorList>
    </citation>
    <scope>NUCLEOTIDE SEQUENCE [LARGE SCALE GENOMIC DNA]</scope>
    <source>
        <strain evidence="7">LMG 29540</strain>
    </source>
</reference>
<dbReference type="InterPro" id="IPR005511">
    <property type="entry name" value="SMP-30"/>
</dbReference>
<keyword evidence="7" id="KW-1185">Reference proteome</keyword>
<feature type="binding site" evidence="3">
    <location>
        <position position="126"/>
    </location>
    <ligand>
        <name>substrate</name>
    </ligand>
</feature>
<accession>A0A1X7M0T3</accession>
<protein>
    <submittedName>
        <fullName evidence="6">Sugar lactone lactonase YvrE</fullName>
    </submittedName>
</protein>
<evidence type="ECO:0000313" key="7">
    <source>
        <dbReference type="Proteomes" id="UP000193228"/>
    </source>
</evidence>
<gene>
    <name evidence="6" type="ORF">SAMN06265784_1132</name>
</gene>
<comment type="similarity">
    <text evidence="1">Belongs to the SMP-30/CGR1 family.</text>
</comment>
<evidence type="ECO:0000256" key="3">
    <source>
        <dbReference type="PIRSR" id="PIRSR605511-2"/>
    </source>
</evidence>